<protein>
    <recommendedName>
        <fullName evidence="2">CNNM transmembrane domain-containing protein</fullName>
    </recommendedName>
</protein>
<evidence type="ECO:0000259" key="2">
    <source>
        <dbReference type="PROSITE" id="PS51846"/>
    </source>
</evidence>
<gene>
    <name evidence="3" type="ORF">METZ01_LOCUS341943</name>
</gene>
<evidence type="ECO:0000256" key="1">
    <source>
        <dbReference type="SAM" id="Phobius"/>
    </source>
</evidence>
<dbReference type="PROSITE" id="PS51846">
    <property type="entry name" value="CNNM"/>
    <property type="match status" value="1"/>
</dbReference>
<sequence>MEEEFSPLLLSLFFDITFEPISIGIVLNFIIIILLLFCSALISGAEVAFFSLAPNDVEILKK</sequence>
<dbReference type="EMBL" id="UINC01116980">
    <property type="protein sequence ID" value="SVC89089.1"/>
    <property type="molecule type" value="Genomic_DNA"/>
</dbReference>
<feature type="domain" description="CNNM transmembrane" evidence="2">
    <location>
        <begin position="21"/>
        <end position="62"/>
    </location>
</feature>
<organism evidence="3">
    <name type="scientific">marine metagenome</name>
    <dbReference type="NCBI Taxonomy" id="408172"/>
    <lineage>
        <taxon>unclassified sequences</taxon>
        <taxon>metagenomes</taxon>
        <taxon>ecological metagenomes</taxon>
    </lineage>
</organism>
<feature type="transmembrane region" description="Helical" evidence="1">
    <location>
        <begin position="20"/>
        <end position="42"/>
    </location>
</feature>
<keyword evidence="1" id="KW-1133">Transmembrane helix</keyword>
<accession>A0A382QUA2</accession>
<keyword evidence="1" id="KW-0812">Transmembrane</keyword>
<feature type="non-terminal residue" evidence="3">
    <location>
        <position position="62"/>
    </location>
</feature>
<reference evidence="3" key="1">
    <citation type="submission" date="2018-05" db="EMBL/GenBank/DDBJ databases">
        <authorList>
            <person name="Lanie J.A."/>
            <person name="Ng W.-L."/>
            <person name="Kazmierczak K.M."/>
            <person name="Andrzejewski T.M."/>
            <person name="Davidsen T.M."/>
            <person name="Wayne K.J."/>
            <person name="Tettelin H."/>
            <person name="Glass J.I."/>
            <person name="Rusch D."/>
            <person name="Podicherti R."/>
            <person name="Tsui H.-C.T."/>
            <person name="Winkler M.E."/>
        </authorList>
    </citation>
    <scope>NUCLEOTIDE SEQUENCE</scope>
</reference>
<evidence type="ECO:0000313" key="3">
    <source>
        <dbReference type="EMBL" id="SVC89089.1"/>
    </source>
</evidence>
<keyword evidence="1" id="KW-0472">Membrane</keyword>
<name>A0A382QUA2_9ZZZZ</name>
<dbReference type="AlphaFoldDB" id="A0A382QUA2"/>
<dbReference type="InterPro" id="IPR002550">
    <property type="entry name" value="CNNM"/>
</dbReference>
<proteinExistence type="predicted"/>